<evidence type="ECO:0000313" key="1">
    <source>
        <dbReference type="EMBL" id="GBO45694.1"/>
    </source>
</evidence>
<reference evidence="1 2" key="1">
    <citation type="journal article" date="2019" name="Sci. Rep.">
        <title>Orb-weaving spider Araneus ventricosus genome elucidates the spidroin gene catalogue.</title>
        <authorList>
            <person name="Kono N."/>
            <person name="Nakamura H."/>
            <person name="Ohtoshi R."/>
            <person name="Moran D.A.P."/>
            <person name="Shinohara A."/>
            <person name="Yoshida Y."/>
            <person name="Fujiwara M."/>
            <person name="Mori M."/>
            <person name="Tomita M."/>
            <person name="Arakawa K."/>
        </authorList>
    </citation>
    <scope>NUCLEOTIDE SEQUENCE [LARGE SCALE GENOMIC DNA]</scope>
</reference>
<organism evidence="1 2">
    <name type="scientific">Araneus ventricosus</name>
    <name type="common">Orbweaver spider</name>
    <name type="synonym">Epeira ventricosa</name>
    <dbReference type="NCBI Taxonomy" id="182803"/>
    <lineage>
        <taxon>Eukaryota</taxon>
        <taxon>Metazoa</taxon>
        <taxon>Ecdysozoa</taxon>
        <taxon>Arthropoda</taxon>
        <taxon>Chelicerata</taxon>
        <taxon>Arachnida</taxon>
        <taxon>Araneae</taxon>
        <taxon>Araneomorphae</taxon>
        <taxon>Entelegynae</taxon>
        <taxon>Araneoidea</taxon>
        <taxon>Araneidae</taxon>
        <taxon>Araneus</taxon>
    </lineage>
</organism>
<dbReference type="EMBL" id="BGPR01072905">
    <property type="protein sequence ID" value="GBO45694.1"/>
    <property type="molecule type" value="Genomic_DNA"/>
</dbReference>
<accession>A0A4Y2X9S6</accession>
<proteinExistence type="predicted"/>
<dbReference type="Proteomes" id="UP000499080">
    <property type="component" value="Unassembled WGS sequence"/>
</dbReference>
<protein>
    <submittedName>
        <fullName evidence="1">Uncharacterized protein</fullName>
    </submittedName>
</protein>
<name>A0A4Y2X9S6_ARAVE</name>
<keyword evidence="2" id="KW-1185">Reference proteome</keyword>
<sequence>MGSVLKEDDTITQHAGTFESYGFTMASDYFLLPKLKENLSGTKFSSDIDGNTAAVNWLNGHGLDFYHAELKICSCVQINSEIDLVILWNSDQQVCLLPFAFSV</sequence>
<gene>
    <name evidence="1" type="ORF">AVEN_197261_1</name>
</gene>
<comment type="caution">
    <text evidence="1">The sequence shown here is derived from an EMBL/GenBank/DDBJ whole genome shotgun (WGS) entry which is preliminary data.</text>
</comment>
<dbReference type="AlphaFoldDB" id="A0A4Y2X9S6"/>
<evidence type="ECO:0000313" key="2">
    <source>
        <dbReference type="Proteomes" id="UP000499080"/>
    </source>
</evidence>